<keyword evidence="4" id="KW-0143">Chaperone</keyword>
<keyword evidence="3" id="KW-0472">Membrane</keyword>
<dbReference type="InterPro" id="IPR052029">
    <property type="entry name" value="PpiD_chaperone"/>
</dbReference>
<evidence type="ECO:0000256" key="3">
    <source>
        <dbReference type="ARBA" id="ARBA00023136"/>
    </source>
</evidence>
<accession>A0A517ZUR6</accession>
<dbReference type="PANTHER" id="PTHR47529:SF1">
    <property type="entry name" value="PERIPLASMIC CHAPERONE PPID"/>
    <property type="match status" value="1"/>
</dbReference>
<feature type="compositionally biased region" description="Basic and acidic residues" evidence="5">
    <location>
        <begin position="473"/>
        <end position="482"/>
    </location>
</feature>
<feature type="compositionally biased region" description="Acidic residues" evidence="5">
    <location>
        <begin position="398"/>
        <end position="409"/>
    </location>
</feature>
<dbReference type="GO" id="GO:0005886">
    <property type="term" value="C:plasma membrane"/>
    <property type="evidence" value="ECO:0007669"/>
    <property type="project" value="UniProtKB-SubCell"/>
</dbReference>
<dbReference type="InterPro" id="IPR027304">
    <property type="entry name" value="Trigger_fact/SurA_dom_sf"/>
</dbReference>
<keyword evidence="2" id="KW-1003">Cell membrane</keyword>
<evidence type="ECO:0000256" key="5">
    <source>
        <dbReference type="SAM" id="MobiDB-lite"/>
    </source>
</evidence>
<evidence type="ECO:0000256" key="2">
    <source>
        <dbReference type="ARBA" id="ARBA00022475"/>
    </source>
</evidence>
<dbReference type="Proteomes" id="UP000319383">
    <property type="component" value="Chromosome"/>
</dbReference>
<evidence type="ECO:0000313" key="6">
    <source>
        <dbReference type="EMBL" id="QDU46231.1"/>
    </source>
</evidence>
<evidence type="ECO:0000313" key="7">
    <source>
        <dbReference type="Proteomes" id="UP000319383"/>
    </source>
</evidence>
<feature type="region of interest" description="Disordered" evidence="5">
    <location>
        <begin position="292"/>
        <end position="552"/>
    </location>
</feature>
<comment type="subcellular location">
    <subcellularLocation>
        <location evidence="1">Cell membrane</location>
    </subcellularLocation>
</comment>
<dbReference type="SUPFAM" id="SSF109998">
    <property type="entry name" value="Triger factor/SurA peptide-binding domain-like"/>
    <property type="match status" value="1"/>
</dbReference>
<sequence>MKSPFALIRKYQKTLMVALTLLAVFAFVIADSLSRSMQGPSLQDKVVVKTSAGDLNKSDIDALVRQRQLANRFIQRAATVCEIDFRQIQQMFFRHGPGDDIQKDVLFGYLLTQKADEIGITVADSTVQDFIRQFTDGKLSTNDFRDIVSEMHVSQNDIFNALRGELRSRTARELLSPRAPLAPEQYWDIYKKLQVAQVMEISPVIVEDFVKEVPEPSDADLQKWFDTYKDDFAVTSREDFSPGFKQPRKVELQYLTLRFADVRKQIEESKSVTDEDIVAYYEANKDIQYVIDPTPTLDGDSPFSFDGEGPTLDAPEAPKTDKPATDAPKTEEPKTDESKTEEPKAEEPKTEEPKAEESEKPAEGPALKTDDAETPAAKEETPPAADDAKPEETKPEEPAAEEPAAEEPAAEEKSDDQSSLLPSGGTGSSLGTLVALTAFAQDASDEEPAAEEPAAEEPAADEPVAEATPEEQPAAKDDEPKQAEPTQEPAAETTEPKLTAPADEPAKADPAEGDPAPEGTEQPETKPEVKYRELDQGLKDEIRTELENERTRAELDRLAKEIVEQMEDLVDLHLPNTDPEESFDDDDFENQKTREELQAETEKNAAAEAPKAAESLKKLGKKFNAAYASTGLVSAQELFDMGRNEDGEASIEDSIGDSRQAGGVVLPGQPRTSTIQLAFSSQLLYGPYDVEGTINSDRFLFWKVQDRADHVPASLADVRDEVLKSWKLAKARELAEAHAKSLAESVGNKELAKALPEGTPVGETISFAWLYQPENVNPSPMARRPPPTISEVSFAAAIADQTRVTVADETFMKTVFDELGVFDVGVASSGDLSAYYVVRIKQRDLADPDVDGGQFMRENKFTHPALRAFMSTPYDELAVHAQQVVLYEWSEDLKKSFNVEWVNNSAKNGSDG</sequence>
<reference evidence="6 7" key="1">
    <citation type="submission" date="2019-02" db="EMBL/GenBank/DDBJ databases">
        <title>Deep-cultivation of Planctomycetes and their phenomic and genomic characterization uncovers novel biology.</title>
        <authorList>
            <person name="Wiegand S."/>
            <person name="Jogler M."/>
            <person name="Boedeker C."/>
            <person name="Pinto D."/>
            <person name="Vollmers J."/>
            <person name="Rivas-Marin E."/>
            <person name="Kohn T."/>
            <person name="Peeters S.H."/>
            <person name="Heuer A."/>
            <person name="Rast P."/>
            <person name="Oberbeckmann S."/>
            <person name="Bunk B."/>
            <person name="Jeske O."/>
            <person name="Meyerdierks A."/>
            <person name="Storesund J.E."/>
            <person name="Kallscheuer N."/>
            <person name="Luecker S."/>
            <person name="Lage O.M."/>
            <person name="Pohl T."/>
            <person name="Merkel B.J."/>
            <person name="Hornburger P."/>
            <person name="Mueller R.-W."/>
            <person name="Bruemmer F."/>
            <person name="Labrenz M."/>
            <person name="Spormann A.M."/>
            <person name="Op den Camp H."/>
            <person name="Overmann J."/>
            <person name="Amann R."/>
            <person name="Jetten M.S.M."/>
            <person name="Mascher T."/>
            <person name="Medema M.H."/>
            <person name="Devos D.P."/>
            <person name="Kaster A.-K."/>
            <person name="Ovreas L."/>
            <person name="Rohde M."/>
            <person name="Galperin M.Y."/>
            <person name="Jogler C."/>
        </authorList>
    </citation>
    <scope>NUCLEOTIDE SEQUENCE [LARGE SCALE GENOMIC DNA]</scope>
    <source>
        <strain evidence="6 7">Mal52</strain>
    </source>
</reference>
<dbReference type="PANTHER" id="PTHR47529">
    <property type="entry name" value="PEPTIDYL-PROLYL CIS-TRANS ISOMERASE D"/>
    <property type="match status" value="1"/>
</dbReference>
<feature type="compositionally biased region" description="Basic and acidic residues" evidence="5">
    <location>
        <begin position="523"/>
        <end position="552"/>
    </location>
</feature>
<evidence type="ECO:0008006" key="8">
    <source>
        <dbReference type="Google" id="ProtNLM"/>
    </source>
</evidence>
<feature type="compositionally biased region" description="Basic and acidic residues" evidence="5">
    <location>
        <begin position="589"/>
        <end position="605"/>
    </location>
</feature>
<dbReference type="AlphaFoldDB" id="A0A517ZUR6"/>
<gene>
    <name evidence="6" type="ORF">Mal52_47490</name>
</gene>
<evidence type="ECO:0000256" key="4">
    <source>
        <dbReference type="ARBA" id="ARBA00023186"/>
    </source>
</evidence>
<feature type="region of interest" description="Disordered" evidence="5">
    <location>
        <begin position="570"/>
        <end position="609"/>
    </location>
</feature>
<organism evidence="6 7">
    <name type="scientific">Symmachiella dynata</name>
    <dbReference type="NCBI Taxonomy" id="2527995"/>
    <lineage>
        <taxon>Bacteria</taxon>
        <taxon>Pseudomonadati</taxon>
        <taxon>Planctomycetota</taxon>
        <taxon>Planctomycetia</taxon>
        <taxon>Planctomycetales</taxon>
        <taxon>Planctomycetaceae</taxon>
        <taxon>Symmachiella</taxon>
    </lineage>
</organism>
<dbReference type="KEGG" id="sdyn:Mal52_47490"/>
<feature type="compositionally biased region" description="Acidic residues" evidence="5">
    <location>
        <begin position="578"/>
        <end position="588"/>
    </location>
</feature>
<feature type="compositionally biased region" description="Basic and acidic residues" evidence="5">
    <location>
        <begin position="316"/>
        <end position="397"/>
    </location>
</feature>
<dbReference type="RefSeq" id="WP_145378768.1">
    <property type="nucleotide sequence ID" value="NZ_CP036276.1"/>
</dbReference>
<proteinExistence type="predicted"/>
<keyword evidence="7" id="KW-1185">Reference proteome</keyword>
<dbReference type="EMBL" id="CP036276">
    <property type="protein sequence ID" value="QDU46231.1"/>
    <property type="molecule type" value="Genomic_DNA"/>
</dbReference>
<feature type="compositionally biased region" description="Low complexity" evidence="5">
    <location>
        <begin position="483"/>
        <end position="503"/>
    </location>
</feature>
<feature type="compositionally biased region" description="Low complexity" evidence="5">
    <location>
        <begin position="418"/>
        <end position="433"/>
    </location>
</feature>
<name>A0A517ZUR6_9PLAN</name>
<evidence type="ECO:0000256" key="1">
    <source>
        <dbReference type="ARBA" id="ARBA00004236"/>
    </source>
</evidence>
<protein>
    <recommendedName>
        <fullName evidence="8">Periplasmic folding chaperone</fullName>
    </recommendedName>
</protein>
<feature type="compositionally biased region" description="Acidic residues" evidence="5">
    <location>
        <begin position="443"/>
        <end position="464"/>
    </location>
</feature>